<dbReference type="Proteomes" id="UP000177369">
    <property type="component" value="Unassembled WGS sequence"/>
</dbReference>
<proteinExistence type="predicted"/>
<sequence>MKIFRGLFSRGSEAGDLVKFLWEAKLWFLIPFVLVLLVFGLIFVFAQATGVAPFIYTLF</sequence>
<dbReference type="STRING" id="1797714.A3D04_04490"/>
<name>A0A1F5GC44_9BACT</name>
<feature type="transmembrane region" description="Helical" evidence="1">
    <location>
        <begin position="26"/>
        <end position="56"/>
    </location>
</feature>
<dbReference type="EMBL" id="MFBD01000003">
    <property type="protein sequence ID" value="OGD89428.1"/>
    <property type="molecule type" value="Genomic_DNA"/>
</dbReference>
<keyword evidence="1" id="KW-1133">Transmembrane helix</keyword>
<organism evidence="2 3">
    <name type="scientific">Candidatus Curtissbacteria bacterium RIFCSPHIGHO2_02_FULL_40_16b</name>
    <dbReference type="NCBI Taxonomy" id="1797714"/>
    <lineage>
        <taxon>Bacteria</taxon>
        <taxon>Candidatus Curtissiibacteriota</taxon>
    </lineage>
</organism>
<dbReference type="Pfam" id="PF19451">
    <property type="entry name" value="DUF5989"/>
    <property type="match status" value="1"/>
</dbReference>
<keyword evidence="1" id="KW-0472">Membrane</keyword>
<reference evidence="2 3" key="1">
    <citation type="journal article" date="2016" name="Nat. Commun.">
        <title>Thousands of microbial genomes shed light on interconnected biogeochemical processes in an aquifer system.</title>
        <authorList>
            <person name="Anantharaman K."/>
            <person name="Brown C.T."/>
            <person name="Hug L.A."/>
            <person name="Sharon I."/>
            <person name="Castelle C.J."/>
            <person name="Probst A.J."/>
            <person name="Thomas B.C."/>
            <person name="Singh A."/>
            <person name="Wilkins M.J."/>
            <person name="Karaoz U."/>
            <person name="Brodie E.L."/>
            <person name="Williams K.H."/>
            <person name="Hubbard S.S."/>
            <person name="Banfield J.F."/>
        </authorList>
    </citation>
    <scope>NUCLEOTIDE SEQUENCE [LARGE SCALE GENOMIC DNA]</scope>
</reference>
<comment type="caution">
    <text evidence="2">The sequence shown here is derived from an EMBL/GenBank/DDBJ whole genome shotgun (WGS) entry which is preliminary data.</text>
</comment>
<evidence type="ECO:0000313" key="2">
    <source>
        <dbReference type="EMBL" id="OGD89428.1"/>
    </source>
</evidence>
<protein>
    <submittedName>
        <fullName evidence="2">Uncharacterized protein</fullName>
    </submittedName>
</protein>
<evidence type="ECO:0000256" key="1">
    <source>
        <dbReference type="SAM" id="Phobius"/>
    </source>
</evidence>
<accession>A0A1F5GC44</accession>
<gene>
    <name evidence="2" type="ORF">A3D04_04490</name>
</gene>
<keyword evidence="1" id="KW-0812">Transmembrane</keyword>
<evidence type="ECO:0000313" key="3">
    <source>
        <dbReference type="Proteomes" id="UP000177369"/>
    </source>
</evidence>
<dbReference type="AlphaFoldDB" id="A0A1F5GC44"/>
<dbReference type="InterPro" id="IPR046031">
    <property type="entry name" value="DUF5989"/>
</dbReference>